<dbReference type="EMBL" id="LEKV01001890">
    <property type="protein sequence ID" value="KVI05067.1"/>
    <property type="molecule type" value="Genomic_DNA"/>
</dbReference>
<dbReference type="AlphaFoldDB" id="A0A103Y9M9"/>
<name>A0A103Y9M9_CYNCS</name>
<comment type="caution">
    <text evidence="2">The sequence shown here is derived from an EMBL/GenBank/DDBJ whole genome shotgun (WGS) entry which is preliminary data.</text>
</comment>
<gene>
    <name evidence="2" type="ORF">Ccrd_016580</name>
</gene>
<reference evidence="2 3" key="1">
    <citation type="journal article" date="2016" name="Sci. Rep.">
        <title>The genome sequence of the outbreeding globe artichoke constructed de novo incorporating a phase-aware low-pass sequencing strategy of F1 progeny.</title>
        <authorList>
            <person name="Scaglione D."/>
            <person name="Reyes-Chin-Wo S."/>
            <person name="Acquadro A."/>
            <person name="Froenicke L."/>
            <person name="Portis E."/>
            <person name="Beitel C."/>
            <person name="Tirone M."/>
            <person name="Mauro R."/>
            <person name="Lo Monaco A."/>
            <person name="Mauromicale G."/>
            <person name="Faccioli P."/>
            <person name="Cattivelli L."/>
            <person name="Rieseberg L."/>
            <person name="Michelmore R."/>
            <person name="Lanteri S."/>
        </authorList>
    </citation>
    <scope>NUCLEOTIDE SEQUENCE [LARGE SCALE GENOMIC DNA]</scope>
    <source>
        <strain evidence="2">2C</strain>
    </source>
</reference>
<feature type="region of interest" description="Disordered" evidence="1">
    <location>
        <begin position="158"/>
        <end position="189"/>
    </location>
</feature>
<dbReference type="STRING" id="59895.A0A103Y9M9"/>
<accession>A0A103Y9M9</accession>
<feature type="compositionally biased region" description="Polar residues" evidence="1">
    <location>
        <begin position="1"/>
        <end position="13"/>
    </location>
</feature>
<organism evidence="2 3">
    <name type="scientific">Cynara cardunculus var. scolymus</name>
    <name type="common">Globe artichoke</name>
    <name type="synonym">Cynara scolymus</name>
    <dbReference type="NCBI Taxonomy" id="59895"/>
    <lineage>
        <taxon>Eukaryota</taxon>
        <taxon>Viridiplantae</taxon>
        <taxon>Streptophyta</taxon>
        <taxon>Embryophyta</taxon>
        <taxon>Tracheophyta</taxon>
        <taxon>Spermatophyta</taxon>
        <taxon>Magnoliopsida</taxon>
        <taxon>eudicotyledons</taxon>
        <taxon>Gunneridae</taxon>
        <taxon>Pentapetalae</taxon>
        <taxon>asterids</taxon>
        <taxon>campanulids</taxon>
        <taxon>Asterales</taxon>
        <taxon>Asteraceae</taxon>
        <taxon>Carduoideae</taxon>
        <taxon>Cardueae</taxon>
        <taxon>Carduinae</taxon>
        <taxon>Cynara</taxon>
    </lineage>
</organism>
<evidence type="ECO:0000313" key="2">
    <source>
        <dbReference type="EMBL" id="KVI05067.1"/>
    </source>
</evidence>
<dbReference type="Proteomes" id="UP000243975">
    <property type="component" value="Unassembled WGS sequence"/>
</dbReference>
<protein>
    <submittedName>
        <fullName evidence="2">Uncharacterized protein</fullName>
    </submittedName>
</protein>
<proteinExistence type="predicted"/>
<keyword evidence="3" id="KW-1185">Reference proteome</keyword>
<evidence type="ECO:0000256" key="1">
    <source>
        <dbReference type="SAM" id="MobiDB-lite"/>
    </source>
</evidence>
<evidence type="ECO:0000313" key="3">
    <source>
        <dbReference type="Proteomes" id="UP000243975"/>
    </source>
</evidence>
<dbReference type="Gramene" id="KVI05067">
    <property type="protein sequence ID" value="KVI05067"/>
    <property type="gene ID" value="Ccrd_016580"/>
</dbReference>
<feature type="region of interest" description="Disordered" evidence="1">
    <location>
        <begin position="1"/>
        <end position="32"/>
    </location>
</feature>
<sequence length="327" mass="36670">MAQLPITSGNNETKGPIHPVQPSANGKRQLADSRRDVRFASQGRNDTTNLLADDLDPLDELTVGAPQDLTSFLNFEEQDLEEDFAAGLDIPMDDLTQLDIFSSNPPQRRTYTFLPFYAFRTRDEDKDMKMKKMKTDCKLNFQLTSLLLEKELLNNRKQASPKKALESQTLGCHSRRQEKRHGIPDKLYTSQPQDGATSLDWATLAKYCTKIWSDLFLPVPHSISFTICSSFETSSLVGKLLPWLPAAPGFAIFSFSNNSPPKSSSRLRPCINPFKSGRLSISLRNAASALAKLFLLRNSSMTSTLESSIFELQQQGNKTLILQEWSS</sequence>